<reference evidence="3" key="1">
    <citation type="submission" date="2012-12" db="EMBL/GenBank/DDBJ databases">
        <authorList>
            <person name="Hellsten U."/>
            <person name="Grimwood J."/>
            <person name="Chapman J.A."/>
            <person name="Shapiro H."/>
            <person name="Aerts A."/>
            <person name="Otillar R.P."/>
            <person name="Terry A.Y."/>
            <person name="Boore J.L."/>
            <person name="Simakov O."/>
            <person name="Marletaz F."/>
            <person name="Cho S.-J."/>
            <person name="Edsinger-Gonzales E."/>
            <person name="Havlak P."/>
            <person name="Kuo D.-H."/>
            <person name="Larsson T."/>
            <person name="Lv J."/>
            <person name="Arendt D."/>
            <person name="Savage R."/>
            <person name="Osoegawa K."/>
            <person name="de Jong P."/>
            <person name="Lindberg D.R."/>
            <person name="Seaver E.C."/>
            <person name="Weisblat D.A."/>
            <person name="Putnam N.H."/>
            <person name="Grigoriev I.V."/>
            <person name="Rokhsar D.S."/>
        </authorList>
    </citation>
    <scope>NUCLEOTIDE SEQUENCE</scope>
    <source>
        <strain evidence="3">I ESC-2004</strain>
    </source>
</reference>
<dbReference type="EMBL" id="KB304411">
    <property type="protein sequence ID" value="ELU02062.1"/>
    <property type="molecule type" value="Genomic_DNA"/>
</dbReference>
<dbReference type="AlphaFoldDB" id="R7UFL3"/>
<reference evidence="2" key="3">
    <citation type="submission" date="2015-06" db="UniProtKB">
        <authorList>
            <consortium name="EnsemblMetazoa"/>
        </authorList>
    </citation>
    <scope>IDENTIFICATION</scope>
</reference>
<evidence type="ECO:0000313" key="2">
    <source>
        <dbReference type="EnsemblMetazoa" id="CapteP218121"/>
    </source>
</evidence>
<sequence length="227" mass="25788">MGNNSLTSIDPRTGKIVRFHLWPHPDKVGETLWDFVDNYNLNSIIERKPVTLPSLVQSLTLFDRFVAFGDSWSFINPRTQKALSIPSHQGWRVVLQSMKGGCIELLLDRNFSFVSLRKFNQDHVENLHSRIRSFNGNNQHPMVSEYVNAIRCLACAASTTELLDRDINKGQNCLPDGELGIQSASGSSPSLAEESEVQQYERMLAIPALEENMLRDFSRWRGDRRPG</sequence>
<dbReference type="OrthoDB" id="10063305at2759"/>
<name>R7UFL3_CAPTE</name>
<evidence type="ECO:0000313" key="1">
    <source>
        <dbReference type="EMBL" id="ELU02062.1"/>
    </source>
</evidence>
<dbReference type="EnsemblMetazoa" id="CapteT218121">
    <property type="protein sequence ID" value="CapteP218121"/>
    <property type="gene ID" value="CapteG218121"/>
</dbReference>
<keyword evidence="3" id="KW-1185">Reference proteome</keyword>
<dbReference type="STRING" id="283909.R7UFL3"/>
<dbReference type="EMBL" id="AMQN01009018">
    <property type="status" value="NOT_ANNOTATED_CDS"/>
    <property type="molecule type" value="Genomic_DNA"/>
</dbReference>
<reference evidence="1 3" key="2">
    <citation type="journal article" date="2013" name="Nature">
        <title>Insights into bilaterian evolution from three spiralian genomes.</title>
        <authorList>
            <person name="Simakov O."/>
            <person name="Marletaz F."/>
            <person name="Cho S.J."/>
            <person name="Edsinger-Gonzales E."/>
            <person name="Havlak P."/>
            <person name="Hellsten U."/>
            <person name="Kuo D.H."/>
            <person name="Larsson T."/>
            <person name="Lv J."/>
            <person name="Arendt D."/>
            <person name="Savage R."/>
            <person name="Osoegawa K."/>
            <person name="de Jong P."/>
            <person name="Grimwood J."/>
            <person name="Chapman J.A."/>
            <person name="Shapiro H."/>
            <person name="Aerts A."/>
            <person name="Otillar R.P."/>
            <person name="Terry A.Y."/>
            <person name="Boore J.L."/>
            <person name="Grigoriev I.V."/>
            <person name="Lindberg D.R."/>
            <person name="Seaver E.C."/>
            <person name="Weisblat D.A."/>
            <person name="Putnam N.H."/>
            <person name="Rokhsar D.S."/>
        </authorList>
    </citation>
    <scope>NUCLEOTIDE SEQUENCE</scope>
    <source>
        <strain evidence="1 3">I ESC-2004</strain>
    </source>
</reference>
<evidence type="ECO:0000313" key="3">
    <source>
        <dbReference type="Proteomes" id="UP000014760"/>
    </source>
</evidence>
<organism evidence="1">
    <name type="scientific">Capitella teleta</name>
    <name type="common">Polychaete worm</name>
    <dbReference type="NCBI Taxonomy" id="283909"/>
    <lineage>
        <taxon>Eukaryota</taxon>
        <taxon>Metazoa</taxon>
        <taxon>Spiralia</taxon>
        <taxon>Lophotrochozoa</taxon>
        <taxon>Annelida</taxon>
        <taxon>Polychaeta</taxon>
        <taxon>Sedentaria</taxon>
        <taxon>Scolecida</taxon>
        <taxon>Capitellidae</taxon>
        <taxon>Capitella</taxon>
    </lineage>
</organism>
<protein>
    <submittedName>
        <fullName evidence="1 2">Uncharacterized protein</fullName>
    </submittedName>
</protein>
<dbReference type="Proteomes" id="UP000014760">
    <property type="component" value="Unassembled WGS sequence"/>
</dbReference>
<accession>R7UFL3</accession>
<gene>
    <name evidence="1" type="ORF">CAPTEDRAFT_218121</name>
</gene>
<proteinExistence type="predicted"/>
<dbReference type="HOGENOM" id="CLU_1220719_0_0_1"/>